<dbReference type="EC" id="3.1.1.4" evidence="14"/>
<dbReference type="FunFam" id="1.20.90.10:FF:000001">
    <property type="entry name" value="Basic phospholipase A2 homolog"/>
    <property type="match status" value="1"/>
</dbReference>
<organism evidence="16 17">
    <name type="scientific">Molossus molossus</name>
    <name type="common">Pallas' mastiff bat</name>
    <name type="synonym">Vespertilio molossus</name>
    <dbReference type="NCBI Taxonomy" id="27622"/>
    <lineage>
        <taxon>Eukaryota</taxon>
        <taxon>Metazoa</taxon>
        <taxon>Chordata</taxon>
        <taxon>Craniata</taxon>
        <taxon>Vertebrata</taxon>
        <taxon>Euteleostomi</taxon>
        <taxon>Mammalia</taxon>
        <taxon>Eutheria</taxon>
        <taxon>Laurasiatheria</taxon>
        <taxon>Chiroptera</taxon>
        <taxon>Yangochiroptera</taxon>
        <taxon>Molossidae</taxon>
        <taxon>Molossus</taxon>
    </lineage>
</organism>
<dbReference type="EMBL" id="JACASF010000003">
    <property type="protein sequence ID" value="KAF6490001.1"/>
    <property type="molecule type" value="Genomic_DNA"/>
</dbReference>
<keyword evidence="11 14" id="KW-0106">Calcium</keyword>
<comment type="similarity">
    <text evidence="2 13">Belongs to the phospholipase A2 family.</text>
</comment>
<dbReference type="GO" id="GO:0005576">
    <property type="term" value="C:extracellular region"/>
    <property type="evidence" value="ECO:0007669"/>
    <property type="project" value="UniProtKB-SubCell"/>
</dbReference>
<evidence type="ECO:0000256" key="5">
    <source>
        <dbReference type="ARBA" id="ARBA00048015"/>
    </source>
</evidence>
<dbReference type="GO" id="GO:0050482">
    <property type="term" value="P:arachidonate secretion"/>
    <property type="evidence" value="ECO:0007669"/>
    <property type="project" value="InterPro"/>
</dbReference>
<comment type="catalytic activity">
    <reaction evidence="9">
        <text>1-hexadecanoyl-2-(9Z,12Z-octadecadienoyl)-sn-glycero-3-phosphoethanolamine + H2O = 1-hexadecanoyl-sn-glycero-3-phosphoethanolamine + (9Z,12Z)-octadecadienoate + H(+)</text>
        <dbReference type="Rhea" id="RHEA:40815"/>
        <dbReference type="ChEBI" id="CHEBI:15377"/>
        <dbReference type="ChEBI" id="CHEBI:15378"/>
        <dbReference type="ChEBI" id="CHEBI:30245"/>
        <dbReference type="ChEBI" id="CHEBI:73004"/>
        <dbReference type="ChEBI" id="CHEBI:73008"/>
    </reaction>
    <physiologicalReaction direction="left-to-right" evidence="9">
        <dbReference type="Rhea" id="RHEA:40816"/>
    </physiologicalReaction>
</comment>
<feature type="disulfide bond" evidence="12">
    <location>
        <begin position="129"/>
        <end position="220"/>
    </location>
</feature>
<dbReference type="InterPro" id="IPR033113">
    <property type="entry name" value="PLA2_histidine"/>
</dbReference>
<dbReference type="InterPro" id="IPR033112">
    <property type="entry name" value="PLA2_Asp_AS"/>
</dbReference>
<keyword evidence="14" id="KW-0443">Lipid metabolism</keyword>
<feature type="active site" evidence="10">
    <location>
        <position position="196"/>
    </location>
</feature>
<evidence type="ECO:0000256" key="10">
    <source>
        <dbReference type="PIRSR" id="PIRSR601211-1"/>
    </source>
</evidence>
<dbReference type="InterPro" id="IPR016090">
    <property type="entry name" value="PLA2-like_dom"/>
</dbReference>
<protein>
    <recommendedName>
        <fullName evidence="14">Phospholipase A2</fullName>
        <ecNumber evidence="14">3.1.1.4</ecNumber>
    </recommendedName>
</protein>
<evidence type="ECO:0000256" key="1">
    <source>
        <dbReference type="ARBA" id="ARBA00004613"/>
    </source>
</evidence>
<proteinExistence type="inferred from homology"/>
<comment type="catalytic activity">
    <reaction evidence="6">
        <text>N-hexadecanoyl-1,2-di-(9Z-octadecenoyl)-sn-glycero-3-phosphoethanolamine + H2O = N-hexadecanoyl-1-(9Z-octadecenoyl)-sn-glycero-3-phosphoethanolamine + (9Z)-octadecenoate + H(+)</text>
        <dbReference type="Rhea" id="RHEA:45424"/>
        <dbReference type="ChEBI" id="CHEBI:15377"/>
        <dbReference type="ChEBI" id="CHEBI:15378"/>
        <dbReference type="ChEBI" id="CHEBI:30823"/>
        <dbReference type="ChEBI" id="CHEBI:78097"/>
        <dbReference type="ChEBI" id="CHEBI:85217"/>
    </reaction>
    <physiologicalReaction direction="left-to-right" evidence="6">
        <dbReference type="Rhea" id="RHEA:45425"/>
    </physiologicalReaction>
</comment>
<feature type="binding site" evidence="11">
    <location>
        <position position="130"/>
    </location>
    <ligand>
        <name>Ca(2+)</name>
        <dbReference type="ChEBI" id="CHEBI:29108"/>
    </ligand>
</feature>
<keyword evidence="3 14" id="KW-0964">Secreted</keyword>
<feature type="disulfide bond" evidence="12">
    <location>
        <begin position="153"/>
        <end position="195"/>
    </location>
</feature>
<keyword evidence="14" id="KW-0378">Hydrolase</keyword>
<comment type="catalytic activity">
    <reaction evidence="14">
        <text>a 1,2-diacyl-sn-glycero-3-phosphocholine + H2O = a 1-acyl-sn-glycero-3-phosphocholine + a fatty acid + H(+)</text>
        <dbReference type="Rhea" id="RHEA:15801"/>
        <dbReference type="ChEBI" id="CHEBI:15377"/>
        <dbReference type="ChEBI" id="CHEBI:15378"/>
        <dbReference type="ChEBI" id="CHEBI:28868"/>
        <dbReference type="ChEBI" id="CHEBI:57643"/>
        <dbReference type="ChEBI" id="CHEBI:58168"/>
        <dbReference type="EC" id="3.1.1.4"/>
    </reaction>
</comment>
<dbReference type="GO" id="GO:0047498">
    <property type="term" value="F:calcium-dependent phospholipase A2 activity"/>
    <property type="evidence" value="ECO:0007669"/>
    <property type="project" value="TreeGrafter"/>
</dbReference>
<evidence type="ECO:0000256" key="7">
    <source>
        <dbReference type="ARBA" id="ARBA00048227"/>
    </source>
</evidence>
<evidence type="ECO:0000256" key="6">
    <source>
        <dbReference type="ARBA" id="ARBA00048221"/>
    </source>
</evidence>
<dbReference type="GO" id="GO:0006644">
    <property type="term" value="P:phospholipid metabolic process"/>
    <property type="evidence" value="ECO:0007669"/>
    <property type="project" value="InterPro"/>
</dbReference>
<feature type="domain" description="Phospholipase A2-like central" evidence="15">
    <location>
        <begin position="105"/>
        <end position="221"/>
    </location>
</feature>
<evidence type="ECO:0000256" key="14">
    <source>
        <dbReference type="RuleBase" id="RU361236"/>
    </source>
</evidence>
<dbReference type="SMART" id="SM00085">
    <property type="entry name" value="PA2c"/>
    <property type="match status" value="1"/>
</dbReference>
<dbReference type="GO" id="GO:0005543">
    <property type="term" value="F:phospholipid binding"/>
    <property type="evidence" value="ECO:0007669"/>
    <property type="project" value="TreeGrafter"/>
</dbReference>
<feature type="binding site" evidence="11">
    <location>
        <position position="132"/>
    </location>
    <ligand>
        <name>Ca(2+)</name>
        <dbReference type="ChEBI" id="CHEBI:29108"/>
    </ligand>
</feature>
<dbReference type="InterPro" id="IPR036444">
    <property type="entry name" value="PLipase_A2_dom_sf"/>
</dbReference>
<evidence type="ECO:0000256" key="2">
    <source>
        <dbReference type="ARBA" id="ARBA00007056"/>
    </source>
</evidence>
<dbReference type="PANTHER" id="PTHR11716">
    <property type="entry name" value="PHOSPHOLIPASE A2 FAMILY MEMBER"/>
    <property type="match status" value="1"/>
</dbReference>
<evidence type="ECO:0000256" key="12">
    <source>
        <dbReference type="PIRSR" id="PIRSR601211-3"/>
    </source>
</evidence>
<dbReference type="AlphaFoldDB" id="A0A7J8J0F6"/>
<dbReference type="Proteomes" id="UP000550707">
    <property type="component" value="Unassembled WGS sequence"/>
</dbReference>
<comment type="catalytic activity">
    <reaction evidence="8">
        <text>1-hexadecanoyl-2-(9Z-octadecenoyl)-sn-glycero-3-phosphocholine + H2O = 1-hexadecanoyl-sn-glycero-3-phosphocholine + (9Z)-octadecenoate + H(+)</text>
        <dbReference type="Rhea" id="RHEA:38779"/>
        <dbReference type="ChEBI" id="CHEBI:15377"/>
        <dbReference type="ChEBI" id="CHEBI:15378"/>
        <dbReference type="ChEBI" id="CHEBI:30823"/>
        <dbReference type="ChEBI" id="CHEBI:72998"/>
        <dbReference type="ChEBI" id="CHEBI:73001"/>
    </reaction>
    <physiologicalReaction direction="left-to-right" evidence="8">
        <dbReference type="Rhea" id="RHEA:38780"/>
    </physiologicalReaction>
</comment>
<dbReference type="GO" id="GO:0005509">
    <property type="term" value="F:calcium ion binding"/>
    <property type="evidence" value="ECO:0007669"/>
    <property type="project" value="InterPro"/>
</dbReference>
<reference evidence="16 17" key="1">
    <citation type="journal article" date="2020" name="Nature">
        <title>Six reference-quality genomes reveal evolution of bat adaptations.</title>
        <authorList>
            <person name="Jebb D."/>
            <person name="Huang Z."/>
            <person name="Pippel M."/>
            <person name="Hughes G.M."/>
            <person name="Lavrichenko K."/>
            <person name="Devanna P."/>
            <person name="Winkler S."/>
            <person name="Jermiin L.S."/>
            <person name="Skirmuntt E.C."/>
            <person name="Katzourakis A."/>
            <person name="Burkitt-Gray L."/>
            <person name="Ray D.A."/>
            <person name="Sullivan K.A.M."/>
            <person name="Roscito J.G."/>
            <person name="Kirilenko B.M."/>
            <person name="Davalos L.M."/>
            <person name="Corthals A.P."/>
            <person name="Power M.L."/>
            <person name="Jones G."/>
            <person name="Ransome R.D."/>
            <person name="Dechmann D.K.N."/>
            <person name="Locatelli A.G."/>
            <person name="Puechmaille S.J."/>
            <person name="Fedrigo O."/>
            <person name="Jarvis E.D."/>
            <person name="Hiller M."/>
            <person name="Vernes S.C."/>
            <person name="Myers E.W."/>
            <person name="Teeling E.C."/>
        </authorList>
    </citation>
    <scope>NUCLEOTIDE SEQUENCE [LARGE SCALE GENOMIC DNA]</scope>
    <source>
        <strain evidence="16">MMolMol1</strain>
        <tissue evidence="16">Muscle</tissue>
    </source>
</reference>
<dbReference type="Gene3D" id="1.20.90.10">
    <property type="entry name" value="Phospholipase A2 domain"/>
    <property type="match status" value="1"/>
</dbReference>
<evidence type="ECO:0000256" key="11">
    <source>
        <dbReference type="PIRSR" id="PIRSR601211-2"/>
    </source>
</evidence>
<feature type="binding site" evidence="11">
    <location>
        <position position="134"/>
    </location>
    <ligand>
        <name>Ca(2+)</name>
        <dbReference type="ChEBI" id="CHEBI:29108"/>
    </ligand>
</feature>
<evidence type="ECO:0000256" key="13">
    <source>
        <dbReference type="RuleBase" id="RU003654"/>
    </source>
</evidence>
<feature type="disulfide bond" evidence="12">
    <location>
        <begin position="131"/>
        <end position="147"/>
    </location>
</feature>
<keyword evidence="4 12" id="KW-1015">Disulfide bond</keyword>
<evidence type="ECO:0000256" key="4">
    <source>
        <dbReference type="ARBA" id="ARBA00023157"/>
    </source>
</evidence>
<dbReference type="Pfam" id="PF00068">
    <property type="entry name" value="Phospholip_A2_1"/>
    <property type="match status" value="1"/>
</dbReference>
<comment type="caution">
    <text evidence="16">The sequence shown here is derived from an EMBL/GenBank/DDBJ whole genome shotgun (WGS) entry which is preliminary data.</text>
</comment>
<feature type="disulfide bond" evidence="12">
    <location>
        <begin position="181"/>
        <end position="193"/>
    </location>
</feature>
<accession>A0A7J8J0F6</accession>
<evidence type="ECO:0000256" key="8">
    <source>
        <dbReference type="ARBA" id="ARBA00048699"/>
    </source>
</evidence>
<dbReference type="PRINTS" id="PR00389">
    <property type="entry name" value="PHPHLIPASEA2"/>
</dbReference>
<feature type="binding site" evidence="11">
    <location>
        <position position="151"/>
    </location>
    <ligand>
        <name>Ca(2+)</name>
        <dbReference type="ChEBI" id="CHEBI:29108"/>
    </ligand>
</feature>
<comment type="catalytic activity">
    <reaction evidence="5">
        <text>1-hexadecanoyl-2-(9Z-octadecenoyl)-sn-glycero-3-phospho-(1'-sn-glycerol) + H2O = 1-hexadecanoyl-sn-glycero-3-phospho-(1'-sn-glycerol) + (9Z)-octadecenoate + H(+)</text>
        <dbReference type="Rhea" id="RHEA:40919"/>
        <dbReference type="ChEBI" id="CHEBI:15377"/>
        <dbReference type="ChEBI" id="CHEBI:15378"/>
        <dbReference type="ChEBI" id="CHEBI:30823"/>
        <dbReference type="ChEBI" id="CHEBI:72841"/>
        <dbReference type="ChEBI" id="CHEBI:75158"/>
    </reaction>
    <physiologicalReaction direction="left-to-right" evidence="5">
        <dbReference type="Rhea" id="RHEA:40920"/>
    </physiologicalReaction>
</comment>
<evidence type="ECO:0000259" key="15">
    <source>
        <dbReference type="SMART" id="SM00085"/>
    </source>
</evidence>
<dbReference type="InterPro" id="IPR001211">
    <property type="entry name" value="PLA2"/>
</dbReference>
<dbReference type="CDD" id="cd00125">
    <property type="entry name" value="PLA2c"/>
    <property type="match status" value="1"/>
</dbReference>
<feature type="disulfide bond" evidence="12">
    <location>
        <begin position="146"/>
        <end position="202"/>
    </location>
</feature>
<comment type="cofactor">
    <cofactor evidence="11">
        <name>Ca(2+)</name>
        <dbReference type="ChEBI" id="CHEBI:29108"/>
    </cofactor>
    <text evidence="11">Binds 1 Ca(2+) ion per subunit.</text>
</comment>
<feature type="disulfide bond" evidence="12">
    <location>
        <begin position="152"/>
        <end position="227"/>
    </location>
</feature>
<name>A0A7J8J0F6_MOLMO</name>
<keyword evidence="11" id="KW-0479">Metal-binding</keyword>
<dbReference type="InParanoid" id="A0A7J8J0F6"/>
<comment type="subcellular location">
    <subcellularLocation>
        <location evidence="1 14">Secreted</location>
    </subcellularLocation>
</comment>
<dbReference type="PROSITE" id="PS00118">
    <property type="entry name" value="PA2_HIS"/>
    <property type="match status" value="1"/>
</dbReference>
<evidence type="ECO:0000313" key="17">
    <source>
        <dbReference type="Proteomes" id="UP000550707"/>
    </source>
</evidence>
<dbReference type="SUPFAM" id="SSF48619">
    <property type="entry name" value="Phospholipase A2, PLA2"/>
    <property type="match status" value="1"/>
</dbReference>
<sequence>MGLSASGSRTQDSVVRRLRGPDSLSWRTRSLDDQDVAVRKGLFLLPQGHVLARLRPALRSSHTCHRLVGRLPLCSPAMLPPLLLLLVPGLLPSSASLKSHVHRRGLIELAETIDCVGHRTPLAYVSYGCYCGLGGHGQPLDAIDRCCHHHDCCYQRAMDEAGCQGKVKSYSWKCIRQHIECGPAEDRCQELLCRCDQEIADCLAQTEYNFKYLFYPRFLCGQDSLKCD</sequence>
<feature type="active site" evidence="10">
    <location>
        <position position="150"/>
    </location>
</feature>
<evidence type="ECO:0000256" key="3">
    <source>
        <dbReference type="ARBA" id="ARBA00022525"/>
    </source>
</evidence>
<comment type="catalytic activity">
    <reaction evidence="7">
        <text>1,2-dihexadecanoyl-sn-glycero-3-phosphocholine + H2O = 1-hexadecanoyl-sn-glycero-3-phosphocholine + hexadecanoate + H(+)</text>
        <dbReference type="Rhea" id="RHEA:41223"/>
        <dbReference type="ChEBI" id="CHEBI:7896"/>
        <dbReference type="ChEBI" id="CHEBI:15377"/>
        <dbReference type="ChEBI" id="CHEBI:15378"/>
        <dbReference type="ChEBI" id="CHEBI:72998"/>
        <dbReference type="ChEBI" id="CHEBI:72999"/>
    </reaction>
    <physiologicalReaction direction="left-to-right" evidence="7">
        <dbReference type="Rhea" id="RHEA:41224"/>
    </physiologicalReaction>
</comment>
<evidence type="ECO:0000256" key="9">
    <source>
        <dbReference type="ARBA" id="ARBA00049039"/>
    </source>
</evidence>
<evidence type="ECO:0000313" key="16">
    <source>
        <dbReference type="EMBL" id="KAF6490001.1"/>
    </source>
</evidence>
<dbReference type="PROSITE" id="PS00119">
    <property type="entry name" value="PA2_ASP"/>
    <property type="match status" value="1"/>
</dbReference>
<keyword evidence="17" id="KW-1185">Reference proteome</keyword>
<feature type="disulfide bond" evidence="12">
    <location>
        <begin position="163"/>
        <end position="188"/>
    </location>
</feature>
<dbReference type="FunCoup" id="A0A7J8J0F6">
    <property type="interactions" value="30"/>
</dbReference>
<dbReference type="PANTHER" id="PTHR11716:SF4">
    <property type="entry name" value="GROUP 10 SECRETORY PHOSPHOLIPASE A2"/>
    <property type="match status" value="1"/>
</dbReference>
<gene>
    <name evidence="16" type="ORF">HJG59_010376</name>
</gene>
<dbReference type="GO" id="GO:0016042">
    <property type="term" value="P:lipid catabolic process"/>
    <property type="evidence" value="ECO:0007669"/>
    <property type="project" value="InterPro"/>
</dbReference>